<accession>A0A9J7DEK3</accession>
<dbReference type="InterPro" id="IPR000477">
    <property type="entry name" value="RT_dom"/>
</dbReference>
<dbReference type="AlphaFoldDB" id="A0A9J7DEK3"/>
<protein>
    <submittedName>
        <fullName evidence="3">Uncharacterized protein LOC109611884 isoform X1</fullName>
    </submittedName>
</protein>
<dbReference type="VEuPathDB" id="VectorBase:MDOMA2_013665"/>
<evidence type="ECO:0000313" key="3">
    <source>
        <dbReference type="RefSeq" id="XP_019890832.1"/>
    </source>
</evidence>
<dbReference type="GeneID" id="109611884"/>
<organism evidence="2 3">
    <name type="scientific">Musca domestica</name>
    <name type="common">House fly</name>
    <dbReference type="NCBI Taxonomy" id="7370"/>
    <lineage>
        <taxon>Eukaryota</taxon>
        <taxon>Metazoa</taxon>
        <taxon>Ecdysozoa</taxon>
        <taxon>Arthropoda</taxon>
        <taxon>Hexapoda</taxon>
        <taxon>Insecta</taxon>
        <taxon>Pterygota</taxon>
        <taxon>Neoptera</taxon>
        <taxon>Endopterygota</taxon>
        <taxon>Diptera</taxon>
        <taxon>Brachycera</taxon>
        <taxon>Muscomorpha</taxon>
        <taxon>Muscoidea</taxon>
        <taxon>Muscidae</taxon>
        <taxon>Musca</taxon>
    </lineage>
</organism>
<evidence type="ECO:0000313" key="2">
    <source>
        <dbReference type="Proteomes" id="UP001652621"/>
    </source>
</evidence>
<keyword evidence="2" id="KW-1185">Reference proteome</keyword>
<gene>
    <name evidence="3" type="primary">LOC109611884</name>
</gene>
<evidence type="ECO:0000259" key="1">
    <source>
        <dbReference type="Pfam" id="PF00078"/>
    </source>
</evidence>
<sequence>MEENNRKKKSIYNKIVSAMQATCPSFLYCNSVLRIISEQSIEMNSPLFLIHIKFDPAFDIVDRSTISQCLAKFGVDEATILEIIHILYGEESCRLRIWDRSWQQLEIKEREPIELLLSRMISFLVLHSVLEKSNANATDGIRWGETELHHLIFQDEICLMARTVSAIQRKLQELALSAREVGLQISAEETTIMRISTSGKTPVRLNDVTLRDVKTFCFLGSIFSKFGGIKAEVKQRLSSAKYVFQDLRERFVSADTIEQKMAIFNSRVKPVLLYGCETWSEPKWAMKKLQKFVNNCMRVMLPTHPRDQRELLNRCGEDPIQYQIRYKKWLFIGEVLRTPNTIMTARSFQWNPQGSRSVGRPSFTFNRTVEDRLQKIGPTWPELILLAQDSNVWTQFIEQYIYGYANRRKVEEFLQAANINTEVGE</sequence>
<dbReference type="Proteomes" id="UP001652621">
    <property type="component" value="Unplaced"/>
</dbReference>
<feature type="domain" description="Reverse transcriptase" evidence="1">
    <location>
        <begin position="12"/>
        <end position="221"/>
    </location>
</feature>
<reference evidence="3" key="1">
    <citation type="submission" date="2025-08" db="UniProtKB">
        <authorList>
            <consortium name="RefSeq"/>
        </authorList>
    </citation>
    <scope>IDENTIFICATION</scope>
    <source>
        <strain evidence="3">Aabys</strain>
        <tissue evidence="3">Whole body</tissue>
    </source>
</reference>
<dbReference type="PANTHER" id="PTHR47027">
    <property type="entry name" value="REVERSE TRANSCRIPTASE DOMAIN-CONTAINING PROTEIN"/>
    <property type="match status" value="1"/>
</dbReference>
<dbReference type="OrthoDB" id="6629474at2759"/>
<name>A0A9J7DEK3_MUSDO</name>
<dbReference type="Pfam" id="PF00078">
    <property type="entry name" value="RVT_1"/>
    <property type="match status" value="1"/>
</dbReference>
<dbReference type="PANTHER" id="PTHR47027:SF25">
    <property type="entry name" value="REVERSE TRANSCRIPTASE DOMAIN-CONTAINING PROTEIN"/>
    <property type="match status" value="1"/>
</dbReference>
<dbReference type="KEGG" id="mde:109611884"/>
<dbReference type="RefSeq" id="XP_019890832.1">
    <property type="nucleotide sequence ID" value="XM_020035273.2"/>
</dbReference>
<proteinExistence type="predicted"/>